<dbReference type="AlphaFoldDB" id="M5FSZ2"/>
<dbReference type="HOGENOM" id="CLU_1704184_0_0_1"/>
<reference evidence="2 3" key="1">
    <citation type="journal article" date="2012" name="Science">
        <title>The Paleozoic origin of enzymatic lignin decomposition reconstructed from 31 fungal genomes.</title>
        <authorList>
            <person name="Floudas D."/>
            <person name="Binder M."/>
            <person name="Riley R."/>
            <person name="Barry K."/>
            <person name="Blanchette R.A."/>
            <person name="Henrissat B."/>
            <person name="Martinez A.T."/>
            <person name="Otillar R."/>
            <person name="Spatafora J.W."/>
            <person name="Yadav J.S."/>
            <person name="Aerts A."/>
            <person name="Benoit I."/>
            <person name="Boyd A."/>
            <person name="Carlson A."/>
            <person name="Copeland A."/>
            <person name="Coutinho P.M."/>
            <person name="de Vries R.P."/>
            <person name="Ferreira P."/>
            <person name="Findley K."/>
            <person name="Foster B."/>
            <person name="Gaskell J."/>
            <person name="Glotzer D."/>
            <person name="Gorecki P."/>
            <person name="Heitman J."/>
            <person name="Hesse C."/>
            <person name="Hori C."/>
            <person name="Igarashi K."/>
            <person name="Jurgens J.A."/>
            <person name="Kallen N."/>
            <person name="Kersten P."/>
            <person name="Kohler A."/>
            <person name="Kuees U."/>
            <person name="Kumar T.K.A."/>
            <person name="Kuo A."/>
            <person name="LaButti K."/>
            <person name="Larrondo L.F."/>
            <person name="Lindquist E."/>
            <person name="Ling A."/>
            <person name="Lombard V."/>
            <person name="Lucas S."/>
            <person name="Lundell T."/>
            <person name="Martin R."/>
            <person name="McLaughlin D.J."/>
            <person name="Morgenstern I."/>
            <person name="Morin E."/>
            <person name="Murat C."/>
            <person name="Nagy L.G."/>
            <person name="Nolan M."/>
            <person name="Ohm R.A."/>
            <person name="Patyshakuliyeva A."/>
            <person name="Rokas A."/>
            <person name="Ruiz-Duenas F.J."/>
            <person name="Sabat G."/>
            <person name="Salamov A."/>
            <person name="Samejima M."/>
            <person name="Schmutz J."/>
            <person name="Slot J.C."/>
            <person name="St John F."/>
            <person name="Stenlid J."/>
            <person name="Sun H."/>
            <person name="Sun S."/>
            <person name="Syed K."/>
            <person name="Tsang A."/>
            <person name="Wiebenga A."/>
            <person name="Young D."/>
            <person name="Pisabarro A."/>
            <person name="Eastwood D.C."/>
            <person name="Martin F."/>
            <person name="Cullen D."/>
            <person name="Grigoriev I.V."/>
            <person name="Hibbett D.S."/>
        </authorList>
    </citation>
    <scope>NUCLEOTIDE SEQUENCE [LARGE SCALE GENOMIC DNA]</scope>
    <source>
        <strain evidence="2 3">DJM-731 SS1</strain>
    </source>
</reference>
<gene>
    <name evidence="2" type="ORF">DACRYDRAFT_108721</name>
</gene>
<keyword evidence="3" id="KW-1185">Reference proteome</keyword>
<dbReference type="GeneID" id="63683777"/>
<evidence type="ECO:0000256" key="1">
    <source>
        <dbReference type="SAM" id="MobiDB-lite"/>
    </source>
</evidence>
<dbReference type="EMBL" id="JH795866">
    <property type="protein sequence ID" value="EJU00651.1"/>
    <property type="molecule type" value="Genomic_DNA"/>
</dbReference>
<organism evidence="2 3">
    <name type="scientific">Dacryopinax primogenitus (strain DJM 731)</name>
    <name type="common">Brown rot fungus</name>
    <dbReference type="NCBI Taxonomy" id="1858805"/>
    <lineage>
        <taxon>Eukaryota</taxon>
        <taxon>Fungi</taxon>
        <taxon>Dikarya</taxon>
        <taxon>Basidiomycota</taxon>
        <taxon>Agaricomycotina</taxon>
        <taxon>Dacrymycetes</taxon>
        <taxon>Dacrymycetales</taxon>
        <taxon>Dacrymycetaceae</taxon>
        <taxon>Dacryopinax</taxon>
    </lineage>
</organism>
<evidence type="ECO:0000313" key="2">
    <source>
        <dbReference type="EMBL" id="EJU00651.1"/>
    </source>
</evidence>
<protein>
    <submittedName>
        <fullName evidence="2">Uncharacterized protein</fullName>
    </submittedName>
</protein>
<feature type="region of interest" description="Disordered" evidence="1">
    <location>
        <begin position="100"/>
        <end position="121"/>
    </location>
</feature>
<name>M5FSZ2_DACPD</name>
<evidence type="ECO:0000313" key="3">
    <source>
        <dbReference type="Proteomes" id="UP000030653"/>
    </source>
</evidence>
<sequence length="154" mass="16103">MPTNLLWTTKSMQEGTLAPSSSVVHMDNNPSGASAPPPAVVPMDNTPTTLVVLSNNLTPSSAIPSNNTHLTAIVLSNDPPSSHTGWGKPSGTLLVGWGTLSGRDSSASWGDPADPPDSALVPWDEDEEEFVDNDEDPYLVPDGAPNARVCPGIY</sequence>
<dbReference type="RefSeq" id="XP_040627548.1">
    <property type="nucleotide sequence ID" value="XM_040768715.1"/>
</dbReference>
<accession>M5FSZ2</accession>
<proteinExistence type="predicted"/>
<dbReference type="Proteomes" id="UP000030653">
    <property type="component" value="Unassembled WGS sequence"/>
</dbReference>